<sequence>MGGIVTSSAYLGWSGARKRRIDELFSVHASVGGTGPGRRWQTSQLNWSITLRLAGEFQGFARDLHDEASDALCDPISKTDPGLSVVLRSGLSRARKLDKGNAQPAALGNDFSYLGLSLWPALKRANIKAAKWNDDLESLNIARNAIAHDDQDEFLKLQQRNIYPITLTVIKRWSRALDGLAVAMDAVVGDYLAGFLGGQRPW</sequence>
<organism evidence="1 2">
    <name type="scientific">Streptomyces zingiberis</name>
    <dbReference type="NCBI Taxonomy" id="2053010"/>
    <lineage>
        <taxon>Bacteria</taxon>
        <taxon>Bacillati</taxon>
        <taxon>Actinomycetota</taxon>
        <taxon>Actinomycetes</taxon>
        <taxon>Kitasatosporales</taxon>
        <taxon>Streptomycetaceae</taxon>
        <taxon>Streptomyces</taxon>
    </lineage>
</organism>
<gene>
    <name evidence="1" type="ORF">HCK00_01995</name>
</gene>
<accession>A0ABX1BVE4</accession>
<reference evidence="1 2" key="1">
    <citation type="submission" date="2020-03" db="EMBL/GenBank/DDBJ databases">
        <title>WGS of actinomycetes isolated from Thailand.</title>
        <authorList>
            <person name="Thawai C."/>
        </authorList>
    </citation>
    <scope>NUCLEOTIDE SEQUENCE [LARGE SCALE GENOMIC DNA]</scope>
    <source>
        <strain evidence="1 2">PLAI 1-29</strain>
    </source>
</reference>
<proteinExistence type="predicted"/>
<dbReference type="Proteomes" id="UP000695264">
    <property type="component" value="Unassembled WGS sequence"/>
</dbReference>
<dbReference type="RefSeq" id="WP_168099939.1">
    <property type="nucleotide sequence ID" value="NZ_JAATEN010000001.1"/>
</dbReference>
<dbReference type="EMBL" id="JAATEN010000001">
    <property type="protein sequence ID" value="NJP99351.1"/>
    <property type="molecule type" value="Genomic_DNA"/>
</dbReference>
<comment type="caution">
    <text evidence="1">The sequence shown here is derived from an EMBL/GenBank/DDBJ whole genome shotgun (WGS) entry which is preliminary data.</text>
</comment>
<evidence type="ECO:0000313" key="2">
    <source>
        <dbReference type="Proteomes" id="UP000695264"/>
    </source>
</evidence>
<protein>
    <recommendedName>
        <fullName evidence="3">RiboL-PSP-HEPN domain-containing protein</fullName>
    </recommendedName>
</protein>
<keyword evidence="2" id="KW-1185">Reference proteome</keyword>
<name>A0ABX1BVE4_9ACTN</name>
<evidence type="ECO:0008006" key="3">
    <source>
        <dbReference type="Google" id="ProtNLM"/>
    </source>
</evidence>
<evidence type="ECO:0000313" key="1">
    <source>
        <dbReference type="EMBL" id="NJP99351.1"/>
    </source>
</evidence>